<evidence type="ECO:0000256" key="2">
    <source>
        <dbReference type="ARBA" id="ARBA00022553"/>
    </source>
</evidence>
<keyword evidence="1" id="KW-0596">Phosphopantetheine</keyword>
<protein>
    <submittedName>
        <fullName evidence="7">Polyketide-type polyunsaturated fatty acid synthase PfaA</fullName>
    </submittedName>
</protein>
<keyword evidence="3" id="KW-0808">Transferase</keyword>
<dbReference type="InterPro" id="IPR014030">
    <property type="entry name" value="Ketoacyl_synth_N"/>
</dbReference>
<feature type="compositionally biased region" description="Basic residues" evidence="5">
    <location>
        <begin position="1254"/>
        <end position="1272"/>
    </location>
</feature>
<dbReference type="InterPro" id="IPR016039">
    <property type="entry name" value="Thiolase-like"/>
</dbReference>
<evidence type="ECO:0000256" key="5">
    <source>
        <dbReference type="SAM" id="MobiDB-lite"/>
    </source>
</evidence>
<feature type="compositionally biased region" description="Gly residues" evidence="5">
    <location>
        <begin position="1304"/>
        <end position="1314"/>
    </location>
</feature>
<evidence type="ECO:0000259" key="6">
    <source>
        <dbReference type="PROSITE" id="PS52004"/>
    </source>
</evidence>
<feature type="region of interest" description="Disordered" evidence="5">
    <location>
        <begin position="926"/>
        <end position="1057"/>
    </location>
</feature>
<gene>
    <name evidence="7" type="ORF">G443_004553</name>
</gene>
<dbReference type="InterPro" id="IPR014031">
    <property type="entry name" value="Ketoacyl_synth_C"/>
</dbReference>
<dbReference type="SUPFAM" id="SSF52151">
    <property type="entry name" value="FabD/lysophospholipase-like"/>
    <property type="match status" value="1"/>
</dbReference>
<name>A0ABT1JP29_ACTCY</name>
<reference evidence="7 8" key="1">
    <citation type="submission" date="2022-06" db="EMBL/GenBank/DDBJ databases">
        <title>Genomic Encyclopedia of Type Strains, Phase I: the one thousand microbial genomes (KMG-I) project.</title>
        <authorList>
            <person name="Kyrpides N."/>
        </authorList>
    </citation>
    <scope>NUCLEOTIDE SEQUENCE [LARGE SCALE GENOMIC DNA]</scope>
    <source>
        <strain evidence="7 8">DSM 43889</strain>
    </source>
</reference>
<dbReference type="Proteomes" id="UP000791080">
    <property type="component" value="Unassembled WGS sequence"/>
</dbReference>
<dbReference type="SMART" id="SM00825">
    <property type="entry name" value="PKS_KS"/>
    <property type="match status" value="1"/>
</dbReference>
<evidence type="ECO:0000313" key="7">
    <source>
        <dbReference type="EMBL" id="MCP2334283.1"/>
    </source>
</evidence>
<feature type="compositionally biased region" description="Low complexity" evidence="5">
    <location>
        <begin position="1021"/>
        <end position="1037"/>
    </location>
</feature>
<keyword evidence="2" id="KW-0597">Phosphoprotein</keyword>
<dbReference type="InterPro" id="IPR001227">
    <property type="entry name" value="Ac_transferase_dom_sf"/>
</dbReference>
<dbReference type="InterPro" id="IPR020841">
    <property type="entry name" value="PKS_Beta-ketoAc_synthase_dom"/>
</dbReference>
<dbReference type="Gene3D" id="3.30.70.250">
    <property type="entry name" value="Malonyl-CoA ACP transacylase, ACP-binding"/>
    <property type="match status" value="1"/>
</dbReference>
<dbReference type="EMBL" id="AUBJ02000001">
    <property type="protein sequence ID" value="MCP2334283.1"/>
    <property type="molecule type" value="Genomic_DNA"/>
</dbReference>
<dbReference type="SUPFAM" id="SSF55048">
    <property type="entry name" value="Probable ACP-binding domain of malonyl-CoA ACP transacylase"/>
    <property type="match status" value="1"/>
</dbReference>
<feature type="domain" description="Ketosynthase family 3 (KS3)" evidence="6">
    <location>
        <begin position="7"/>
        <end position="460"/>
    </location>
</feature>
<dbReference type="PANTHER" id="PTHR43775:SF51">
    <property type="entry name" value="INACTIVE PHENOLPHTHIOCEROL SYNTHESIS POLYKETIDE SYNTHASE TYPE I PKS1-RELATED"/>
    <property type="match status" value="1"/>
</dbReference>
<feature type="compositionally biased region" description="Basic residues" evidence="5">
    <location>
        <begin position="1285"/>
        <end position="1296"/>
    </location>
</feature>
<feature type="compositionally biased region" description="Low complexity" evidence="5">
    <location>
        <begin position="1195"/>
        <end position="1214"/>
    </location>
</feature>
<evidence type="ECO:0000256" key="4">
    <source>
        <dbReference type="ARBA" id="ARBA00023315"/>
    </source>
</evidence>
<evidence type="ECO:0000256" key="1">
    <source>
        <dbReference type="ARBA" id="ARBA00022450"/>
    </source>
</evidence>
<dbReference type="SUPFAM" id="SSF53901">
    <property type="entry name" value="Thiolase-like"/>
    <property type="match status" value="1"/>
</dbReference>
<dbReference type="PROSITE" id="PS00606">
    <property type="entry name" value="KS3_1"/>
    <property type="match status" value="1"/>
</dbReference>
<feature type="region of interest" description="Disordered" evidence="5">
    <location>
        <begin position="1114"/>
        <end position="1365"/>
    </location>
</feature>
<dbReference type="InterPro" id="IPR014043">
    <property type="entry name" value="Acyl_transferase_dom"/>
</dbReference>
<evidence type="ECO:0000313" key="8">
    <source>
        <dbReference type="Proteomes" id="UP000791080"/>
    </source>
</evidence>
<dbReference type="Pfam" id="PF02801">
    <property type="entry name" value="Ketoacyl-synt_C"/>
    <property type="match status" value="1"/>
</dbReference>
<feature type="compositionally biased region" description="Basic and acidic residues" evidence="5">
    <location>
        <begin position="1239"/>
        <end position="1253"/>
    </location>
</feature>
<proteinExistence type="predicted"/>
<accession>A0ABT1JP29</accession>
<dbReference type="InterPro" id="IPR016035">
    <property type="entry name" value="Acyl_Trfase/lysoPLipase"/>
</dbReference>
<dbReference type="InterPro" id="IPR018201">
    <property type="entry name" value="Ketoacyl_synth_AS"/>
</dbReference>
<dbReference type="Gene3D" id="3.40.366.10">
    <property type="entry name" value="Malonyl-Coenzyme A Acyl Carrier Protein, domain 2"/>
    <property type="match status" value="1"/>
</dbReference>
<feature type="compositionally biased region" description="Pro residues" evidence="5">
    <location>
        <begin position="964"/>
        <end position="973"/>
    </location>
</feature>
<dbReference type="PANTHER" id="PTHR43775">
    <property type="entry name" value="FATTY ACID SYNTHASE"/>
    <property type="match status" value="1"/>
</dbReference>
<dbReference type="PROSITE" id="PS52004">
    <property type="entry name" value="KS3_2"/>
    <property type="match status" value="1"/>
</dbReference>
<dbReference type="InterPro" id="IPR016036">
    <property type="entry name" value="Malonyl_transacylase_ACP-bd"/>
</dbReference>
<evidence type="ECO:0000256" key="3">
    <source>
        <dbReference type="ARBA" id="ARBA00022679"/>
    </source>
</evidence>
<sequence length="1365" mass="142581">MSSEPATPPIAVVGLGVLTPGAVGVEDFWRMVLERRDLITDVPRDRWLVEDYYDPDPSAPDHSYVRRGGFLSDVDFDPMSYGIPPSTLAATDTSQLLALVVARQVFDAIGLDGVDRERVGVILGASTLDLIPYTATRLQGPLLRRVMREHGLSPDDTERIAERVAELIPPWTESTFPGGLTNVVAGRVANRFDLHGVNHTTDAACASSFAALASAVAELRLGRSDLVLTGGVDTFNDITAFVGFSKTPALSLTGDCRPFSDRADGTMLGEALGMLALKRLEDAERDGDRVHALIRGVGASSDGRSTSIYAPLEQGQRRALRHAYAEAGYGPETVELVEAHGTATRAGDVAEFTALRAVFEETGRVDRQWCALGSVKSQIGHTKCAAGAVGLIKAVLAVQQGVLPPTIKVDRPNPELGVDDSPFHVNTRARPWVRSADHPRRAAVSSFGFGGSNFHVTVEEYRPPVGTGGRPAWRVRSCPAELVLVSAGGPSELAEAARALDTGQPLADLARRSQADFRREAPARLAVVVEAGGVDALGEAADLVERRPDSSFATPAGWHYGVGAVSPGRVGFLFPGQGSQYVGMGADLAVHLSSGREAWDEAADLDFGPELRDRVFPPPSFSEDELHERQERLTATGWAQPALAAHSAALLRVLRSVGLRPDCVAGHSFGEVTALHAAGAFDLASLLRIARRRGELMEAVPGDPGVMLAVSGPAERVAAVLGDHPGSRVWVANHNAPDQVVIAGATEAVAELATALAAEGFSSTPLRTAAAFHTPLVAAVTDPLAAFLAEMEARPPGVEVFGGADARPYPREPDEVRRRLVEQATRPVLFTQVVEEMYGAGVRTFVEVGPSAVLTGLVGRVLADRDHLAVPLDRPGRCGVRVLWDGLARLAVAGVPLDRTQLWAGYGPTRTGTEVVPRMTVRINGGNYGRPYPPPDGSGELPGPPAAHTAPPGPSNGSGVGAVPAPPAEPATPAPAAEVGAGGGFTAPPEWGPGEPPSPRPPIRSVAPAHPGPPTRGPVDSPTAPGATTPGASAPSAPGAPTPPATNGHGPVPDVLSGTLVPPTRVLGSGWLRIVEEAQRQTAQAHADFQRMLTESHLTYLRMAESTFTALLAGGEAAPGGRPVPGRRPRGAPSTRATLPTPPSHRVPEPAVEPWTTVEAPGGARPGARPSPPRHHPSAPGRPRRRGTAGGLGNGPSSPGPGRRSAGALLRARPGPGGNRADRPGRPRRGPPRAGPGADRGDPAVRGGRPDRVSRRRAQPRHGARGRPRHRLHQEGGGVLLPAGTRRRARPGRTRRVGAAADTAGGGRPVGGAQRGHLGSDKFASRGGGARPRAVPVPHPARPGAPVRRRGPGGGRARRTDAPAR</sequence>
<organism evidence="7 8">
    <name type="scientific">Actinoalloteichus caeruleus DSM 43889</name>
    <dbReference type="NCBI Taxonomy" id="1120930"/>
    <lineage>
        <taxon>Bacteria</taxon>
        <taxon>Bacillati</taxon>
        <taxon>Actinomycetota</taxon>
        <taxon>Actinomycetes</taxon>
        <taxon>Pseudonocardiales</taxon>
        <taxon>Pseudonocardiaceae</taxon>
        <taxon>Actinoalloteichus</taxon>
        <taxon>Actinoalloteichus cyanogriseus</taxon>
    </lineage>
</organism>
<keyword evidence="8" id="KW-1185">Reference proteome</keyword>
<dbReference type="Pfam" id="PF00109">
    <property type="entry name" value="ketoacyl-synt"/>
    <property type="match status" value="1"/>
</dbReference>
<dbReference type="SMART" id="SM00827">
    <property type="entry name" value="PKS_AT"/>
    <property type="match status" value="1"/>
</dbReference>
<keyword evidence="4" id="KW-0012">Acyltransferase</keyword>
<dbReference type="Gene3D" id="3.40.47.10">
    <property type="match status" value="1"/>
</dbReference>
<comment type="caution">
    <text evidence="7">The sequence shown here is derived from an EMBL/GenBank/DDBJ whole genome shotgun (WGS) entry which is preliminary data.</text>
</comment>
<feature type="compositionally biased region" description="Basic residues" evidence="5">
    <location>
        <begin position="1172"/>
        <end position="1187"/>
    </location>
</feature>
<feature type="compositionally biased region" description="Pro residues" evidence="5">
    <location>
        <begin position="990"/>
        <end position="1002"/>
    </location>
</feature>
<dbReference type="InterPro" id="IPR050091">
    <property type="entry name" value="PKS_NRPS_Biosynth_Enz"/>
</dbReference>
<dbReference type="CDD" id="cd00833">
    <property type="entry name" value="PKS"/>
    <property type="match status" value="1"/>
</dbReference>
<dbReference type="Pfam" id="PF00698">
    <property type="entry name" value="Acyl_transf_1"/>
    <property type="match status" value="1"/>
</dbReference>